<evidence type="ECO:0000313" key="1">
    <source>
        <dbReference type="EMBL" id="KAG2885115.1"/>
    </source>
</evidence>
<accession>A0A8T1B4A1</accession>
<protein>
    <submittedName>
        <fullName evidence="2">Uncharacterized protein</fullName>
    </submittedName>
</protein>
<dbReference type="Proteomes" id="UP000736787">
    <property type="component" value="Unassembled WGS sequence"/>
</dbReference>
<gene>
    <name evidence="1" type="ORF">PC115_g21100</name>
    <name evidence="2" type="ORF">PC117_g23457</name>
</gene>
<proteinExistence type="predicted"/>
<comment type="caution">
    <text evidence="2">The sequence shown here is derived from an EMBL/GenBank/DDBJ whole genome shotgun (WGS) entry which is preliminary data.</text>
</comment>
<reference evidence="2" key="1">
    <citation type="submission" date="2018-10" db="EMBL/GenBank/DDBJ databases">
        <title>Effector identification in a new, highly contiguous assembly of the strawberry crown rot pathogen Phytophthora cactorum.</title>
        <authorList>
            <person name="Armitage A.D."/>
            <person name="Nellist C.F."/>
            <person name="Bates H."/>
            <person name="Vickerstaff R.J."/>
            <person name="Harrison R.J."/>
        </authorList>
    </citation>
    <scope>NUCLEOTIDE SEQUENCE</scope>
    <source>
        <strain evidence="1">4032</strain>
        <strain evidence="2">4040</strain>
    </source>
</reference>
<dbReference type="EMBL" id="RCMI01001437">
    <property type="protein sequence ID" value="KAG2885115.1"/>
    <property type="molecule type" value="Genomic_DNA"/>
</dbReference>
<evidence type="ECO:0000313" key="2">
    <source>
        <dbReference type="EMBL" id="KAG2894549.1"/>
    </source>
</evidence>
<sequence length="124" mass="14210">MKRRFLQDLMTRNIGFCNTSFLFLVELTLLNWGKLRTRPLKRTLSGIARVERASSVPLLVAHHDQLCCCVNHVQMNDPGYRKQHVWLERVVATSGASPYNCMPMTASKSTEEKRSVIERLSSKC</sequence>
<evidence type="ECO:0000313" key="3">
    <source>
        <dbReference type="Proteomes" id="UP000736787"/>
    </source>
</evidence>
<dbReference type="EMBL" id="RCMK01001424">
    <property type="protein sequence ID" value="KAG2894549.1"/>
    <property type="molecule type" value="Genomic_DNA"/>
</dbReference>
<dbReference type="AlphaFoldDB" id="A0A8T1B4A1"/>
<organism evidence="2 3">
    <name type="scientific">Phytophthora cactorum</name>
    <dbReference type="NCBI Taxonomy" id="29920"/>
    <lineage>
        <taxon>Eukaryota</taxon>
        <taxon>Sar</taxon>
        <taxon>Stramenopiles</taxon>
        <taxon>Oomycota</taxon>
        <taxon>Peronosporomycetes</taxon>
        <taxon>Peronosporales</taxon>
        <taxon>Peronosporaceae</taxon>
        <taxon>Phytophthora</taxon>
    </lineage>
</organism>
<name>A0A8T1B4A1_9STRA</name>
<dbReference type="Proteomes" id="UP000774804">
    <property type="component" value="Unassembled WGS sequence"/>
</dbReference>